<feature type="transmembrane region" description="Helical" evidence="5">
    <location>
        <begin position="293"/>
        <end position="311"/>
    </location>
</feature>
<organism evidence="10 11">
    <name type="scientific">Variovorax humicola</name>
    <dbReference type="NCBI Taxonomy" id="1769758"/>
    <lineage>
        <taxon>Bacteria</taxon>
        <taxon>Pseudomonadati</taxon>
        <taxon>Pseudomonadota</taxon>
        <taxon>Betaproteobacteria</taxon>
        <taxon>Burkholderiales</taxon>
        <taxon>Comamonadaceae</taxon>
        <taxon>Variovorax</taxon>
    </lineage>
</organism>
<reference evidence="10 11" key="1">
    <citation type="submission" date="2024-03" db="EMBL/GenBank/DDBJ databases">
        <title>Novel species of the genus Variovorax.</title>
        <authorList>
            <person name="Liu Q."/>
            <person name="Xin Y.-H."/>
        </authorList>
    </citation>
    <scope>NUCLEOTIDE SEQUENCE [LARGE SCALE GENOMIC DNA]</scope>
    <source>
        <strain evidence="10 11">KACC 18501</strain>
    </source>
</reference>
<gene>
    <name evidence="10" type="ORF">WKW80_14245</name>
</gene>
<dbReference type="InterPro" id="IPR002810">
    <property type="entry name" value="NfeD-like_C"/>
</dbReference>
<proteinExistence type="predicted"/>
<name>A0ABU8VZD8_9BURK</name>
<dbReference type="Gene3D" id="3.90.226.10">
    <property type="entry name" value="2-enoyl-CoA Hydratase, Chain A, domain 1"/>
    <property type="match status" value="1"/>
</dbReference>
<comment type="caution">
    <text evidence="10">The sequence shown here is derived from an EMBL/GenBank/DDBJ whole genome shotgun (WGS) entry which is preliminary data.</text>
</comment>
<evidence type="ECO:0000256" key="3">
    <source>
        <dbReference type="ARBA" id="ARBA00022989"/>
    </source>
</evidence>
<dbReference type="EMBL" id="JBBKZV010000007">
    <property type="protein sequence ID" value="MEJ8823184.1"/>
    <property type="molecule type" value="Genomic_DNA"/>
</dbReference>
<comment type="subcellular location">
    <subcellularLocation>
        <location evidence="1">Membrane</location>
        <topology evidence="1">Multi-pass membrane protein</topology>
    </subcellularLocation>
</comment>
<feature type="transmembrane region" description="Helical" evidence="5">
    <location>
        <begin position="264"/>
        <end position="286"/>
    </location>
</feature>
<feature type="transmembrane region" description="Helical" evidence="5">
    <location>
        <begin position="317"/>
        <end position="334"/>
    </location>
</feature>
<feature type="transmembrane region" description="Helical" evidence="5">
    <location>
        <begin position="341"/>
        <end position="360"/>
    </location>
</feature>
<evidence type="ECO:0000259" key="8">
    <source>
        <dbReference type="Pfam" id="PF24961"/>
    </source>
</evidence>
<evidence type="ECO:0000256" key="1">
    <source>
        <dbReference type="ARBA" id="ARBA00004141"/>
    </source>
</evidence>
<evidence type="ECO:0000313" key="11">
    <source>
        <dbReference type="Proteomes" id="UP001363010"/>
    </source>
</evidence>
<evidence type="ECO:0000256" key="5">
    <source>
        <dbReference type="SAM" id="Phobius"/>
    </source>
</evidence>
<evidence type="ECO:0000256" key="6">
    <source>
        <dbReference type="SAM" id="SignalP"/>
    </source>
</evidence>
<dbReference type="InterPro" id="IPR056739">
    <property type="entry name" value="NfeD_membrane"/>
</dbReference>
<evidence type="ECO:0000256" key="2">
    <source>
        <dbReference type="ARBA" id="ARBA00022692"/>
    </source>
</evidence>
<dbReference type="Pfam" id="PF25145">
    <property type="entry name" value="NfeD1b_N"/>
    <property type="match status" value="1"/>
</dbReference>
<evidence type="ECO:0000313" key="10">
    <source>
        <dbReference type="EMBL" id="MEJ8823184.1"/>
    </source>
</evidence>
<protein>
    <submittedName>
        <fullName evidence="10">Nodulation protein NfeD</fullName>
    </submittedName>
</protein>
<keyword evidence="3 5" id="KW-1133">Transmembrane helix</keyword>
<dbReference type="Pfam" id="PF01957">
    <property type="entry name" value="NfeD"/>
    <property type="match status" value="1"/>
</dbReference>
<dbReference type="InterPro" id="IPR052165">
    <property type="entry name" value="Membrane_assoc_protease"/>
</dbReference>
<dbReference type="PANTHER" id="PTHR33507">
    <property type="entry name" value="INNER MEMBRANE PROTEIN YBBJ"/>
    <property type="match status" value="1"/>
</dbReference>
<accession>A0ABU8VZD8</accession>
<dbReference type="SUPFAM" id="SSF52096">
    <property type="entry name" value="ClpP/crotonase"/>
    <property type="match status" value="1"/>
</dbReference>
<keyword evidence="6" id="KW-0732">Signal</keyword>
<evidence type="ECO:0000256" key="4">
    <source>
        <dbReference type="ARBA" id="ARBA00023136"/>
    </source>
</evidence>
<feature type="domain" description="NfeD-like C-terminal" evidence="7">
    <location>
        <begin position="405"/>
        <end position="457"/>
    </location>
</feature>
<feature type="domain" description="NfeD1b N-terminal" evidence="9">
    <location>
        <begin position="39"/>
        <end position="217"/>
    </location>
</feature>
<feature type="chain" id="PRO_5045137754" evidence="6">
    <location>
        <begin position="22"/>
        <end position="471"/>
    </location>
</feature>
<keyword evidence="2 5" id="KW-0812">Transmembrane</keyword>
<dbReference type="InterPro" id="IPR029045">
    <property type="entry name" value="ClpP/crotonase-like_dom_sf"/>
</dbReference>
<feature type="signal peptide" evidence="6">
    <location>
        <begin position="1"/>
        <end position="21"/>
    </location>
</feature>
<dbReference type="Gene3D" id="2.40.50.140">
    <property type="entry name" value="Nucleic acid-binding proteins"/>
    <property type="match status" value="1"/>
</dbReference>
<dbReference type="Proteomes" id="UP001363010">
    <property type="component" value="Unassembled WGS sequence"/>
</dbReference>
<feature type="domain" description="NfeD integral membrane" evidence="8">
    <location>
        <begin position="273"/>
        <end position="388"/>
    </location>
</feature>
<keyword evidence="4 5" id="KW-0472">Membrane</keyword>
<feature type="transmembrane region" description="Helical" evidence="5">
    <location>
        <begin position="372"/>
        <end position="393"/>
    </location>
</feature>
<dbReference type="Pfam" id="PF24961">
    <property type="entry name" value="NfeD_membrane"/>
    <property type="match status" value="1"/>
</dbReference>
<dbReference type="CDD" id="cd07020">
    <property type="entry name" value="Clp_protease_NfeD_1"/>
    <property type="match status" value="1"/>
</dbReference>
<keyword evidence="11" id="KW-1185">Reference proteome</keyword>
<dbReference type="InterPro" id="IPR012340">
    <property type="entry name" value="NA-bd_OB-fold"/>
</dbReference>
<evidence type="ECO:0000259" key="7">
    <source>
        <dbReference type="Pfam" id="PF01957"/>
    </source>
</evidence>
<dbReference type="PANTHER" id="PTHR33507:SF4">
    <property type="entry name" value="NODULATION COMPETITIVENESS PROTEIN NFED"/>
    <property type="match status" value="1"/>
</dbReference>
<dbReference type="InterPro" id="IPR056738">
    <property type="entry name" value="NfeD1b_N"/>
</dbReference>
<sequence>MTIRRWWLRALVPLVPLVLWAAVLQLAPCAAATADVAPVFLVRIQGAIGPATAAEIKRSLERAAREHAQLVVLQMDTPGGLDVAMRSIVQDILASPVPVAGYVAPSGARAASAGTYILYACQVAAMAPATNLGAATPVEIGMPDMGGGKAPATPPSGAASAPAKHDDTMAAKRVNDASAYIRSLAQLRGRDVAWAEQAVRESVSLAATEALTRKVIDLIATDPADLLHQLDGRALSAFNGAGSVKLDTAHAAIIVVEPDWRARLLSVISDPGLALMLMMIGVYGLLFEFMNPGYIAPGVIGGVALLLALWALQMLPINYAGMALILLGIAFFVAEAFMPTYGALGLGGVAAFGFGALLLIDSDVPGFGVPPSLIAGLALVSAAFVIVLGRMTLKARARPVRTGLQRFVGATAEVIEFGGGEGWAMVDGERWRISAAQALQPGQLVRIARAEGFTLEVNAAAPTPSTGASPG</sequence>
<evidence type="ECO:0000259" key="9">
    <source>
        <dbReference type="Pfam" id="PF25145"/>
    </source>
</evidence>
<dbReference type="SUPFAM" id="SSF141322">
    <property type="entry name" value="NfeD domain-like"/>
    <property type="match status" value="1"/>
</dbReference>